<dbReference type="EMBL" id="FMTL01000002">
    <property type="protein sequence ID" value="SCW66038.1"/>
    <property type="molecule type" value="Genomic_DNA"/>
</dbReference>
<feature type="transmembrane region" description="Helical" evidence="1">
    <location>
        <begin position="61"/>
        <end position="84"/>
    </location>
</feature>
<sequence length="184" mass="19373">MDLYRHHVSGFFTQRSNAEQALAQLIQRGMHHEQLEIVAGNADAPPAPAPQGKSNKVLKDMLVDIAIGTGIGIGIGALIAVALIVSEVSLFHASPILAPFSLMGMGGFIGGFLGSVIGASSGAGQHHGRFAKLVSRAITHGDVVLVAQTHNEQETRMAREVIRATSGLVKDINMAAAPELQQQR</sequence>
<evidence type="ECO:0008006" key="4">
    <source>
        <dbReference type="Google" id="ProtNLM"/>
    </source>
</evidence>
<comment type="caution">
    <text evidence="2">The sequence shown here is derived from an EMBL/GenBank/DDBJ whole genome shotgun (WGS) entry which is preliminary data.</text>
</comment>
<dbReference type="RefSeq" id="WP_186343918.1">
    <property type="nucleotide sequence ID" value="NZ_FMTL01000002.1"/>
</dbReference>
<keyword evidence="1" id="KW-1133">Transmembrane helix</keyword>
<evidence type="ECO:0000313" key="3">
    <source>
        <dbReference type="Proteomes" id="UP000242418"/>
    </source>
</evidence>
<dbReference type="AlphaFoldDB" id="A0AB37Z8F6"/>
<gene>
    <name evidence="2" type="ORF">SAMN05216370_2571</name>
</gene>
<keyword evidence="1" id="KW-0472">Membrane</keyword>
<proteinExistence type="predicted"/>
<dbReference type="Proteomes" id="UP000242418">
    <property type="component" value="Unassembled WGS sequence"/>
</dbReference>
<reference evidence="2 3" key="1">
    <citation type="submission" date="2016-10" db="EMBL/GenBank/DDBJ databases">
        <authorList>
            <person name="Varghese N."/>
            <person name="Submissions S."/>
        </authorList>
    </citation>
    <scope>NUCLEOTIDE SEQUENCE [LARGE SCALE GENOMIC DNA]</scope>
    <source>
        <strain evidence="2 3">DSM 17833</strain>
    </source>
</reference>
<evidence type="ECO:0000256" key="1">
    <source>
        <dbReference type="SAM" id="Phobius"/>
    </source>
</evidence>
<feature type="transmembrane region" description="Helical" evidence="1">
    <location>
        <begin position="96"/>
        <end position="119"/>
    </location>
</feature>
<keyword evidence="1" id="KW-0812">Transmembrane</keyword>
<protein>
    <recommendedName>
        <fullName evidence="4">DUF1269 domain-containing protein</fullName>
    </recommendedName>
</protein>
<organism evidence="2 3">
    <name type="scientific">Pseudomonas peli</name>
    <dbReference type="NCBI Taxonomy" id="592361"/>
    <lineage>
        <taxon>Bacteria</taxon>
        <taxon>Pseudomonadati</taxon>
        <taxon>Pseudomonadota</taxon>
        <taxon>Gammaproteobacteria</taxon>
        <taxon>Pseudomonadales</taxon>
        <taxon>Pseudomonadaceae</taxon>
        <taxon>Pseudomonas</taxon>
    </lineage>
</organism>
<evidence type="ECO:0000313" key="2">
    <source>
        <dbReference type="EMBL" id="SCW66038.1"/>
    </source>
</evidence>
<keyword evidence="3" id="KW-1185">Reference proteome</keyword>
<accession>A0AB37Z8F6</accession>
<name>A0AB37Z8F6_9PSED</name>